<accession>A0AAA9T7D1</accession>
<evidence type="ECO:0000256" key="2">
    <source>
        <dbReference type="PROSITE-ProRule" id="PRU00094"/>
    </source>
</evidence>
<feature type="region of interest" description="Disordered" evidence="3">
    <location>
        <begin position="17"/>
        <end position="47"/>
    </location>
</feature>
<dbReference type="GO" id="GO:0005634">
    <property type="term" value="C:nucleus"/>
    <property type="evidence" value="ECO:0007669"/>
    <property type="project" value="Ensembl"/>
</dbReference>
<dbReference type="Ensembl" id="ENSBTAT00000089165.1">
    <property type="protein sequence ID" value="ENSBTAP00000093829.1"/>
    <property type="gene ID" value="ENSBTAG00000038976.4"/>
</dbReference>
<reference evidence="5" key="2">
    <citation type="submission" date="2025-08" db="UniProtKB">
        <authorList>
            <consortium name="Ensembl"/>
        </authorList>
    </citation>
    <scope>IDENTIFICATION</scope>
    <source>
        <strain evidence="5">Hereford</strain>
    </source>
</reference>
<feature type="region of interest" description="Disordered" evidence="3">
    <location>
        <begin position="267"/>
        <end position="292"/>
    </location>
</feature>
<feature type="region of interest" description="Disordered" evidence="3">
    <location>
        <begin position="173"/>
        <end position="203"/>
    </location>
</feature>
<dbReference type="GO" id="GO:0008270">
    <property type="term" value="F:zinc ion binding"/>
    <property type="evidence" value="ECO:0007669"/>
    <property type="project" value="UniProtKB-KW"/>
</dbReference>
<dbReference type="InterPro" id="IPR013088">
    <property type="entry name" value="Znf_NHR/GATA"/>
</dbReference>
<evidence type="ECO:0000256" key="3">
    <source>
        <dbReference type="SAM" id="MobiDB-lite"/>
    </source>
</evidence>
<reference evidence="5" key="1">
    <citation type="submission" date="2018-03" db="EMBL/GenBank/DDBJ databases">
        <title>ARS-UCD1.2.</title>
        <authorList>
            <person name="Rosen B.D."/>
            <person name="Bickhart D.M."/>
            <person name="Koren S."/>
            <person name="Schnabel R.D."/>
            <person name="Hall R."/>
            <person name="Zimin A."/>
            <person name="Dreischer C."/>
            <person name="Schultheiss S."/>
            <person name="Schroeder S.G."/>
            <person name="Elsik C.G."/>
            <person name="Couldrey C."/>
            <person name="Liu G.E."/>
            <person name="Van Tassell C.P."/>
            <person name="Phillippy A.M."/>
            <person name="Smith T.P.L."/>
            <person name="Medrano J.F."/>
        </authorList>
    </citation>
    <scope>NUCLEOTIDE SEQUENCE [LARGE SCALE GENOMIC DNA]</scope>
    <source>
        <strain evidence="5">Hereford</strain>
    </source>
</reference>
<feature type="compositionally biased region" description="Polar residues" evidence="3">
    <location>
        <begin position="279"/>
        <end position="289"/>
    </location>
</feature>
<keyword evidence="2" id="KW-0863">Zinc-finger</keyword>
<dbReference type="GO" id="GO:0043565">
    <property type="term" value="F:sequence-specific DNA binding"/>
    <property type="evidence" value="ECO:0007669"/>
    <property type="project" value="InterPro"/>
</dbReference>
<evidence type="ECO:0000313" key="5">
    <source>
        <dbReference type="Ensembl" id="ENSBTAP00000093829.1"/>
    </source>
</evidence>
<evidence type="ECO:0000313" key="6">
    <source>
        <dbReference type="Proteomes" id="UP000009136"/>
    </source>
</evidence>
<dbReference type="GO" id="GO:0000122">
    <property type="term" value="P:negative regulation of transcription by RNA polymerase II"/>
    <property type="evidence" value="ECO:0007669"/>
    <property type="project" value="Ensembl"/>
</dbReference>
<keyword evidence="2" id="KW-0862">Zinc</keyword>
<dbReference type="Gene3D" id="3.30.50.10">
    <property type="entry name" value="Erythroid Transcription Factor GATA-1, subunit A"/>
    <property type="match status" value="1"/>
</dbReference>
<protein>
    <submittedName>
        <fullName evidence="5">Zinc finger GATA like protein 1</fullName>
    </submittedName>
</protein>
<dbReference type="Pfam" id="PF00320">
    <property type="entry name" value="GATA"/>
    <property type="match status" value="1"/>
</dbReference>
<dbReference type="InterPro" id="IPR000679">
    <property type="entry name" value="Znf_GATA"/>
</dbReference>
<evidence type="ECO:0000259" key="4">
    <source>
        <dbReference type="PROSITE" id="PS50114"/>
    </source>
</evidence>
<feature type="compositionally biased region" description="Pro residues" evidence="3">
    <location>
        <begin position="20"/>
        <end position="32"/>
    </location>
</feature>
<feature type="compositionally biased region" description="Polar residues" evidence="3">
    <location>
        <begin position="105"/>
        <end position="114"/>
    </location>
</feature>
<dbReference type="Proteomes" id="UP000009136">
    <property type="component" value="Chromosome 7"/>
</dbReference>
<keyword evidence="2" id="KW-0479">Metal-binding</keyword>
<keyword evidence="1" id="KW-0539">Nucleus</keyword>
<proteinExistence type="predicted"/>
<organism evidence="5 6">
    <name type="scientific">Bos taurus</name>
    <name type="common">Bovine</name>
    <dbReference type="NCBI Taxonomy" id="9913"/>
    <lineage>
        <taxon>Eukaryota</taxon>
        <taxon>Metazoa</taxon>
        <taxon>Chordata</taxon>
        <taxon>Craniata</taxon>
        <taxon>Vertebrata</taxon>
        <taxon>Euteleostomi</taxon>
        <taxon>Mammalia</taxon>
        <taxon>Eutheria</taxon>
        <taxon>Laurasiatheria</taxon>
        <taxon>Artiodactyla</taxon>
        <taxon>Ruminantia</taxon>
        <taxon>Pecora</taxon>
        <taxon>Bovidae</taxon>
        <taxon>Bovinae</taxon>
        <taxon>Bos</taxon>
    </lineage>
</organism>
<dbReference type="PRINTS" id="PR00619">
    <property type="entry name" value="GATAZNFINGER"/>
</dbReference>
<feature type="region of interest" description="Disordered" evidence="3">
    <location>
        <begin position="90"/>
        <end position="147"/>
    </location>
</feature>
<dbReference type="PANTHER" id="PTHR47341">
    <property type="entry name" value="GATA-TYPE ZINC FINGER PROTEIN 1"/>
    <property type="match status" value="1"/>
</dbReference>
<reference evidence="5" key="3">
    <citation type="submission" date="2025-09" db="UniProtKB">
        <authorList>
            <consortium name="Ensembl"/>
        </authorList>
    </citation>
    <scope>IDENTIFICATION</scope>
    <source>
        <strain evidence="5">Hereford</strain>
    </source>
</reference>
<dbReference type="GlyGen" id="A0AAA9T7D1">
    <property type="glycosylation" value="1 site"/>
</dbReference>
<dbReference type="AlphaFoldDB" id="A0AAA9T7D1"/>
<dbReference type="CDD" id="cd00202">
    <property type="entry name" value="ZnF_GATA"/>
    <property type="match status" value="1"/>
</dbReference>
<dbReference type="GeneTree" id="ENSGT00470000042444"/>
<sequence>MEAEPAPDFAMLRELLAPPCLNPEPPPEPPIRQAPRTPGCLRPSGRSFWPAHQDSVTALRFLQETAEELAQTPWDTQALGPYWEPKALETLGPLPQAKDDKNMLTLVSQQSPNLGSPRAPPTSPAQPQRRPRKQSNPQRGAEKVDPLFEGVTLKFQIKPDSSLQIIPSYSLACSSRSPGPPTPGPARGPEANPGGSEALAPRRCASCRTERTPLWRDAEDGTPLCNACGIRYKKYGTRCSSCWLVPRKNVQPKKLCGRCGVSLGPHPASAQEGDLRWKTQASRPQSSWLGGSLAPSLAPASIRLG</sequence>
<dbReference type="SMART" id="SM00401">
    <property type="entry name" value="ZnF_GATA"/>
    <property type="match status" value="1"/>
</dbReference>
<dbReference type="GO" id="GO:0007283">
    <property type="term" value="P:spermatogenesis"/>
    <property type="evidence" value="ECO:0007669"/>
    <property type="project" value="Ensembl"/>
</dbReference>
<evidence type="ECO:0000256" key="1">
    <source>
        <dbReference type="ARBA" id="ARBA00023242"/>
    </source>
</evidence>
<dbReference type="GO" id="GO:0045944">
    <property type="term" value="P:positive regulation of transcription by RNA polymerase II"/>
    <property type="evidence" value="ECO:0007669"/>
    <property type="project" value="Ensembl"/>
</dbReference>
<dbReference type="SUPFAM" id="SSF57716">
    <property type="entry name" value="Glucocorticoid receptor-like (DNA-binding domain)"/>
    <property type="match status" value="1"/>
</dbReference>
<dbReference type="GO" id="GO:0000981">
    <property type="term" value="F:DNA-binding transcription factor activity, RNA polymerase II-specific"/>
    <property type="evidence" value="ECO:0007669"/>
    <property type="project" value="Ensembl"/>
</dbReference>
<dbReference type="InterPro" id="IPR053116">
    <property type="entry name" value="GATA-type_Znf_Regulator"/>
</dbReference>
<dbReference type="PANTHER" id="PTHR47341:SF1">
    <property type="entry name" value="GATA-TYPE ZINC FINGER PROTEIN 1"/>
    <property type="match status" value="1"/>
</dbReference>
<dbReference type="PROSITE" id="PS50114">
    <property type="entry name" value="GATA_ZN_FINGER_2"/>
    <property type="match status" value="1"/>
</dbReference>
<name>A0AAA9T7D1_BOVIN</name>
<keyword evidence="6" id="KW-1185">Reference proteome</keyword>
<dbReference type="GO" id="GO:0048599">
    <property type="term" value="P:oocyte development"/>
    <property type="evidence" value="ECO:0007669"/>
    <property type="project" value="Ensembl"/>
</dbReference>
<feature type="domain" description="GATA-type" evidence="4">
    <location>
        <begin position="198"/>
        <end position="236"/>
    </location>
</feature>